<comment type="caution">
    <text evidence="2">The sequence shown here is derived from an EMBL/GenBank/DDBJ whole genome shotgun (WGS) entry which is preliminary data.</text>
</comment>
<feature type="compositionally biased region" description="Basic and acidic residues" evidence="1">
    <location>
        <begin position="17"/>
        <end position="38"/>
    </location>
</feature>
<dbReference type="EMBL" id="JARQWQ010000086">
    <property type="protein sequence ID" value="KAK2552529.1"/>
    <property type="molecule type" value="Genomic_DNA"/>
</dbReference>
<feature type="region of interest" description="Disordered" evidence="1">
    <location>
        <begin position="1"/>
        <end position="68"/>
    </location>
</feature>
<dbReference type="AlphaFoldDB" id="A0AAD9UWG0"/>
<reference evidence="2" key="2">
    <citation type="journal article" date="2023" name="Science">
        <title>Genomic signatures of disease resistance in endangered staghorn corals.</title>
        <authorList>
            <person name="Vollmer S.V."/>
            <person name="Selwyn J.D."/>
            <person name="Despard B.A."/>
            <person name="Roesel C.L."/>
        </authorList>
    </citation>
    <scope>NUCLEOTIDE SEQUENCE</scope>
    <source>
        <strain evidence="2">K2</strain>
    </source>
</reference>
<name>A0AAD9UWG0_ACRCE</name>
<evidence type="ECO:0000256" key="1">
    <source>
        <dbReference type="SAM" id="MobiDB-lite"/>
    </source>
</evidence>
<reference evidence="2" key="1">
    <citation type="journal article" date="2023" name="G3 (Bethesda)">
        <title>Whole genome assembly and annotation of the endangered Caribbean coral Acropora cervicornis.</title>
        <authorList>
            <person name="Selwyn J.D."/>
            <person name="Vollmer S.V."/>
        </authorList>
    </citation>
    <scope>NUCLEOTIDE SEQUENCE</scope>
    <source>
        <strain evidence="2">K2</strain>
    </source>
</reference>
<accession>A0AAD9UWG0</accession>
<evidence type="ECO:0000313" key="3">
    <source>
        <dbReference type="Proteomes" id="UP001249851"/>
    </source>
</evidence>
<gene>
    <name evidence="2" type="ORF">P5673_026378</name>
</gene>
<proteinExistence type="predicted"/>
<keyword evidence="3" id="KW-1185">Reference proteome</keyword>
<organism evidence="2 3">
    <name type="scientific">Acropora cervicornis</name>
    <name type="common">Staghorn coral</name>
    <dbReference type="NCBI Taxonomy" id="6130"/>
    <lineage>
        <taxon>Eukaryota</taxon>
        <taxon>Metazoa</taxon>
        <taxon>Cnidaria</taxon>
        <taxon>Anthozoa</taxon>
        <taxon>Hexacorallia</taxon>
        <taxon>Scleractinia</taxon>
        <taxon>Astrocoeniina</taxon>
        <taxon>Acroporidae</taxon>
        <taxon>Acropora</taxon>
    </lineage>
</organism>
<feature type="compositionally biased region" description="Basic and acidic residues" evidence="1">
    <location>
        <begin position="49"/>
        <end position="60"/>
    </location>
</feature>
<protein>
    <submittedName>
        <fullName evidence="2">Uncharacterized protein</fullName>
    </submittedName>
</protein>
<sequence length="147" mass="16572">MAGMHDGNTSTEPAENGEQKSAKDTNNDDSRFNYDGHKPLHYTQSAPSFRDERLLLDGRRSRSQSEPLTRDAIKIAMELRKASDLFNTNYLSSPVRKSFAKTREKSRRITVAVADGESLRQEVNEAMKANIDSFYRHNPISPEGTPV</sequence>
<dbReference type="Proteomes" id="UP001249851">
    <property type="component" value="Unassembled WGS sequence"/>
</dbReference>
<evidence type="ECO:0000313" key="2">
    <source>
        <dbReference type="EMBL" id="KAK2552529.1"/>
    </source>
</evidence>